<proteinExistence type="predicted"/>
<comment type="caution">
    <text evidence="1">The sequence shown here is derived from an EMBL/GenBank/DDBJ whole genome shotgun (WGS) entry which is preliminary data.</text>
</comment>
<gene>
    <name evidence="1" type="ORF">LCGC14_1163900</name>
</gene>
<name>A0A0F9LWW9_9ZZZZ</name>
<organism evidence="1">
    <name type="scientific">marine sediment metagenome</name>
    <dbReference type="NCBI Taxonomy" id="412755"/>
    <lineage>
        <taxon>unclassified sequences</taxon>
        <taxon>metagenomes</taxon>
        <taxon>ecological metagenomes</taxon>
    </lineage>
</organism>
<accession>A0A0F9LWW9</accession>
<reference evidence="1" key="1">
    <citation type="journal article" date="2015" name="Nature">
        <title>Complex archaea that bridge the gap between prokaryotes and eukaryotes.</title>
        <authorList>
            <person name="Spang A."/>
            <person name="Saw J.H."/>
            <person name="Jorgensen S.L."/>
            <person name="Zaremba-Niedzwiedzka K."/>
            <person name="Martijn J."/>
            <person name="Lind A.E."/>
            <person name="van Eijk R."/>
            <person name="Schleper C."/>
            <person name="Guy L."/>
            <person name="Ettema T.J."/>
        </authorList>
    </citation>
    <scope>NUCLEOTIDE SEQUENCE</scope>
</reference>
<evidence type="ECO:0000313" key="1">
    <source>
        <dbReference type="EMBL" id="KKM97853.1"/>
    </source>
</evidence>
<dbReference type="AlphaFoldDB" id="A0A0F9LWW9"/>
<protein>
    <submittedName>
        <fullName evidence="1">Uncharacterized protein</fullName>
    </submittedName>
</protein>
<sequence>MAKKSLTSIGGERIEDLHSFLDEAISRGAKAGIHIIQYPEEEGLKEWEAWTVGELSAAERAFLFQQLIIVEVAHSDGSGWEDDESKGGD</sequence>
<dbReference type="EMBL" id="LAZR01005700">
    <property type="protein sequence ID" value="KKM97853.1"/>
    <property type="molecule type" value="Genomic_DNA"/>
</dbReference>